<evidence type="ECO:0000256" key="3">
    <source>
        <dbReference type="ARBA" id="ARBA00022989"/>
    </source>
</evidence>
<keyword evidence="6" id="KW-1185">Reference proteome</keyword>
<evidence type="ECO:0000256" key="1">
    <source>
        <dbReference type="ARBA" id="ARBA00004141"/>
    </source>
</evidence>
<comment type="caution">
    <text evidence="5">The sequence shown here is derived from an EMBL/GenBank/DDBJ whole genome shotgun (WGS) entry which is preliminary data.</text>
</comment>
<dbReference type="Pfam" id="PF01741">
    <property type="entry name" value="MscL"/>
    <property type="match status" value="1"/>
</dbReference>
<dbReference type="Gene3D" id="1.10.1200.120">
    <property type="entry name" value="Large-conductance mechanosensitive channel, MscL, domain 1"/>
    <property type="match status" value="1"/>
</dbReference>
<organism evidence="5 6">
    <name type="scientific">Talaromyces atroroseus</name>
    <dbReference type="NCBI Taxonomy" id="1441469"/>
    <lineage>
        <taxon>Eukaryota</taxon>
        <taxon>Fungi</taxon>
        <taxon>Dikarya</taxon>
        <taxon>Ascomycota</taxon>
        <taxon>Pezizomycotina</taxon>
        <taxon>Eurotiomycetes</taxon>
        <taxon>Eurotiomycetidae</taxon>
        <taxon>Eurotiales</taxon>
        <taxon>Trichocomaceae</taxon>
        <taxon>Talaromyces</taxon>
        <taxon>Talaromyces sect. Trachyspermi</taxon>
    </lineage>
</organism>
<protein>
    <recommendedName>
        <fullName evidence="7">Large-conductance mechanosensitive channel</fullName>
    </recommendedName>
</protein>
<dbReference type="GeneID" id="31008588"/>
<dbReference type="Proteomes" id="UP000214365">
    <property type="component" value="Unassembled WGS sequence"/>
</dbReference>
<dbReference type="InterPro" id="IPR036019">
    <property type="entry name" value="MscL_channel"/>
</dbReference>
<keyword evidence="2" id="KW-0812">Transmembrane</keyword>
<proteinExistence type="predicted"/>
<dbReference type="GO" id="GO:0008381">
    <property type="term" value="F:mechanosensitive monoatomic ion channel activity"/>
    <property type="evidence" value="ECO:0007669"/>
    <property type="project" value="TreeGrafter"/>
</dbReference>
<gene>
    <name evidence="5" type="ORF">UA08_08832</name>
</gene>
<sequence length="135" mass="15057">MHGLEDSREILLHLSYDATDHVRHAWEGFVDFAMRENVLEVAIGLMIGQAFTKVVTSFVSDMILPIISLLPFLHRNLDEKFAVLRKGPSYDSERGYNTLTQARDDGALVMAYGSTAGWQDGREDVGEPPSEETAT</sequence>
<dbReference type="SUPFAM" id="SSF81330">
    <property type="entry name" value="Gated mechanosensitive channel"/>
    <property type="match status" value="1"/>
</dbReference>
<evidence type="ECO:0008006" key="7">
    <source>
        <dbReference type="Google" id="ProtNLM"/>
    </source>
</evidence>
<accession>A0A225AAS7</accession>
<evidence type="ECO:0000313" key="6">
    <source>
        <dbReference type="Proteomes" id="UP000214365"/>
    </source>
</evidence>
<dbReference type="STRING" id="1441469.A0A225AAS7"/>
<evidence type="ECO:0000256" key="2">
    <source>
        <dbReference type="ARBA" id="ARBA00022692"/>
    </source>
</evidence>
<evidence type="ECO:0000256" key="4">
    <source>
        <dbReference type="ARBA" id="ARBA00023136"/>
    </source>
</evidence>
<dbReference type="OrthoDB" id="10010920at2759"/>
<dbReference type="PANTHER" id="PTHR30266:SF2">
    <property type="entry name" value="LARGE-CONDUCTANCE MECHANOSENSITIVE CHANNEL"/>
    <property type="match status" value="1"/>
</dbReference>
<comment type="subcellular location">
    <subcellularLocation>
        <location evidence="1">Membrane</location>
        <topology evidence="1">Multi-pass membrane protein</topology>
    </subcellularLocation>
</comment>
<keyword evidence="3" id="KW-1133">Transmembrane helix</keyword>
<dbReference type="FunFam" id="1.10.1200.120:FF:000004">
    <property type="entry name" value="Ion channel, putative"/>
    <property type="match status" value="1"/>
</dbReference>
<dbReference type="EMBL" id="LFMY01000017">
    <property type="protein sequence ID" value="OKL55803.1"/>
    <property type="molecule type" value="Genomic_DNA"/>
</dbReference>
<dbReference type="InterPro" id="IPR037673">
    <property type="entry name" value="MSC/AndL"/>
</dbReference>
<name>A0A225AAS7_TALAT</name>
<dbReference type="RefSeq" id="XP_020115924.1">
    <property type="nucleotide sequence ID" value="XM_020263875.1"/>
</dbReference>
<reference evidence="5 6" key="1">
    <citation type="submission" date="2015-06" db="EMBL/GenBank/DDBJ databases">
        <title>Talaromyces atroroseus IBT 11181 draft genome.</title>
        <authorList>
            <person name="Rasmussen K.B."/>
            <person name="Rasmussen S."/>
            <person name="Petersen B."/>
            <person name="Sicheritz-Ponten T."/>
            <person name="Mortensen U.H."/>
            <person name="Thrane U."/>
        </authorList>
    </citation>
    <scope>NUCLEOTIDE SEQUENCE [LARGE SCALE GENOMIC DNA]</scope>
    <source>
        <strain evidence="5 6">IBT 11181</strain>
    </source>
</reference>
<keyword evidence="4" id="KW-0472">Membrane</keyword>
<dbReference type="AlphaFoldDB" id="A0A225AAS7"/>
<dbReference type="PANTHER" id="PTHR30266">
    <property type="entry name" value="MECHANOSENSITIVE CHANNEL MSCL"/>
    <property type="match status" value="1"/>
</dbReference>
<dbReference type="GO" id="GO:0016020">
    <property type="term" value="C:membrane"/>
    <property type="evidence" value="ECO:0007669"/>
    <property type="project" value="UniProtKB-SubCell"/>
</dbReference>
<evidence type="ECO:0000313" key="5">
    <source>
        <dbReference type="EMBL" id="OKL55803.1"/>
    </source>
</evidence>